<accession>A0AA38TBD0</accession>
<reference evidence="1" key="1">
    <citation type="submission" date="2023-03" db="EMBL/GenBank/DDBJ databases">
        <title>Chromosome-scale reference genome and RAD-based genetic map of yellow starthistle (Centaurea solstitialis) reveal putative structural variation and QTLs associated with invader traits.</title>
        <authorList>
            <person name="Reatini B."/>
            <person name="Cang F.A."/>
            <person name="Jiang Q."/>
            <person name="Mckibben M.T.W."/>
            <person name="Barker M.S."/>
            <person name="Rieseberg L.H."/>
            <person name="Dlugosch K.M."/>
        </authorList>
    </citation>
    <scope>NUCLEOTIDE SEQUENCE</scope>
    <source>
        <strain evidence="1">CAN-66</strain>
        <tissue evidence="1">Leaf</tissue>
    </source>
</reference>
<gene>
    <name evidence="1" type="ORF">OSB04_011543</name>
</gene>
<dbReference type="EMBL" id="JARYMX010000003">
    <property type="protein sequence ID" value="KAJ9556929.1"/>
    <property type="molecule type" value="Genomic_DNA"/>
</dbReference>
<protein>
    <submittedName>
        <fullName evidence="1">Uncharacterized protein</fullName>
    </submittedName>
</protein>
<sequence>MKIPEGFKMPEALSTKPKEMYSIKLQRSLYGLNHQPITCSWDSGQRFSTTTMDVNIRRIVNFIMFDADIHIDEDEVTTTPNTKFNIRTYLWKEAGSSHFPIYEDENEDSALPSLVHLLLLFYTIDCKHNNRYHQSLSIES</sequence>
<dbReference type="AlphaFoldDB" id="A0AA38TBD0"/>
<name>A0AA38TBD0_9ASTR</name>
<dbReference type="Proteomes" id="UP001172457">
    <property type="component" value="Chromosome 3"/>
</dbReference>
<organism evidence="1 2">
    <name type="scientific">Centaurea solstitialis</name>
    <name type="common">yellow star-thistle</name>
    <dbReference type="NCBI Taxonomy" id="347529"/>
    <lineage>
        <taxon>Eukaryota</taxon>
        <taxon>Viridiplantae</taxon>
        <taxon>Streptophyta</taxon>
        <taxon>Embryophyta</taxon>
        <taxon>Tracheophyta</taxon>
        <taxon>Spermatophyta</taxon>
        <taxon>Magnoliopsida</taxon>
        <taxon>eudicotyledons</taxon>
        <taxon>Gunneridae</taxon>
        <taxon>Pentapetalae</taxon>
        <taxon>asterids</taxon>
        <taxon>campanulids</taxon>
        <taxon>Asterales</taxon>
        <taxon>Asteraceae</taxon>
        <taxon>Carduoideae</taxon>
        <taxon>Cardueae</taxon>
        <taxon>Centaureinae</taxon>
        <taxon>Centaurea</taxon>
    </lineage>
</organism>
<evidence type="ECO:0000313" key="2">
    <source>
        <dbReference type="Proteomes" id="UP001172457"/>
    </source>
</evidence>
<evidence type="ECO:0000313" key="1">
    <source>
        <dbReference type="EMBL" id="KAJ9556929.1"/>
    </source>
</evidence>
<comment type="caution">
    <text evidence="1">The sequence shown here is derived from an EMBL/GenBank/DDBJ whole genome shotgun (WGS) entry which is preliminary data.</text>
</comment>
<keyword evidence="2" id="KW-1185">Reference proteome</keyword>
<proteinExistence type="predicted"/>